<feature type="transmembrane region" description="Helical" evidence="5">
    <location>
        <begin position="163"/>
        <end position="190"/>
    </location>
</feature>
<keyword evidence="7" id="KW-0436">Ligase</keyword>
<comment type="caution">
    <text evidence="7">The sequence shown here is derived from an EMBL/GenBank/DDBJ whole genome shotgun (WGS) entry which is preliminary data.</text>
</comment>
<dbReference type="InterPro" id="IPR051533">
    <property type="entry name" value="WaaL-like"/>
</dbReference>
<organism evidence="7 8">
    <name type="scientific">Acinetobacter cumulans</name>
    <dbReference type="NCBI Taxonomy" id="2136182"/>
    <lineage>
        <taxon>Bacteria</taxon>
        <taxon>Pseudomonadati</taxon>
        <taxon>Pseudomonadota</taxon>
        <taxon>Gammaproteobacteria</taxon>
        <taxon>Moraxellales</taxon>
        <taxon>Moraxellaceae</taxon>
        <taxon>Acinetobacter</taxon>
    </lineage>
</organism>
<dbReference type="PANTHER" id="PTHR37422">
    <property type="entry name" value="TEICHURONIC ACID BIOSYNTHESIS PROTEIN TUAE"/>
    <property type="match status" value="1"/>
</dbReference>
<feature type="transmembrane region" description="Helical" evidence="5">
    <location>
        <begin position="60"/>
        <end position="77"/>
    </location>
</feature>
<keyword evidence="2 5" id="KW-0812">Transmembrane</keyword>
<feature type="transmembrane region" description="Helical" evidence="5">
    <location>
        <begin position="197"/>
        <end position="216"/>
    </location>
</feature>
<evidence type="ECO:0000256" key="2">
    <source>
        <dbReference type="ARBA" id="ARBA00022692"/>
    </source>
</evidence>
<feature type="transmembrane region" description="Helical" evidence="5">
    <location>
        <begin position="304"/>
        <end position="326"/>
    </location>
</feature>
<evidence type="ECO:0000313" key="7">
    <source>
        <dbReference type="EMBL" id="RLL35846.1"/>
    </source>
</evidence>
<name>A0A498DCW8_9GAMM</name>
<dbReference type="PANTHER" id="PTHR37422:SF13">
    <property type="entry name" value="LIPOPOLYSACCHARIDE BIOSYNTHESIS PROTEIN PA4999-RELATED"/>
    <property type="match status" value="1"/>
</dbReference>
<reference evidence="7 8" key="1">
    <citation type="submission" date="2018-09" db="EMBL/GenBank/DDBJ databases">
        <title>The draft genome of Acinetobacter sp. strains.</title>
        <authorList>
            <person name="Qin J."/>
            <person name="Feng Y."/>
            <person name="Zong Z."/>
        </authorList>
    </citation>
    <scope>NUCLEOTIDE SEQUENCE [LARGE SCALE GENOMIC DNA]</scope>
    <source>
        <strain evidence="7 8">WCHAc060003</strain>
    </source>
</reference>
<dbReference type="Proteomes" id="UP000267166">
    <property type="component" value="Unassembled WGS sequence"/>
</dbReference>
<evidence type="ECO:0000259" key="6">
    <source>
        <dbReference type="Pfam" id="PF04932"/>
    </source>
</evidence>
<protein>
    <submittedName>
        <fullName evidence="7">O-antigen ligase domain-containing protein</fullName>
    </submittedName>
</protein>
<feature type="transmembrane region" description="Helical" evidence="5">
    <location>
        <begin position="84"/>
        <end position="102"/>
    </location>
</feature>
<evidence type="ECO:0000256" key="3">
    <source>
        <dbReference type="ARBA" id="ARBA00022989"/>
    </source>
</evidence>
<feature type="transmembrane region" description="Helical" evidence="5">
    <location>
        <begin position="141"/>
        <end position="157"/>
    </location>
</feature>
<dbReference type="RefSeq" id="WP_121594331.1">
    <property type="nucleotide sequence ID" value="NZ_RCHD01000013.1"/>
</dbReference>
<evidence type="ECO:0000313" key="8">
    <source>
        <dbReference type="Proteomes" id="UP000267166"/>
    </source>
</evidence>
<evidence type="ECO:0000256" key="1">
    <source>
        <dbReference type="ARBA" id="ARBA00004141"/>
    </source>
</evidence>
<dbReference type="InterPro" id="IPR007016">
    <property type="entry name" value="O-antigen_ligase-rel_domated"/>
</dbReference>
<evidence type="ECO:0000256" key="4">
    <source>
        <dbReference type="ARBA" id="ARBA00023136"/>
    </source>
</evidence>
<feature type="transmembrane region" description="Helical" evidence="5">
    <location>
        <begin position="361"/>
        <end position="379"/>
    </location>
</feature>
<dbReference type="Pfam" id="PF04932">
    <property type="entry name" value="Wzy_C"/>
    <property type="match status" value="1"/>
</dbReference>
<dbReference type="GO" id="GO:0016874">
    <property type="term" value="F:ligase activity"/>
    <property type="evidence" value="ECO:0007669"/>
    <property type="project" value="UniProtKB-KW"/>
</dbReference>
<accession>A0A498DCW8</accession>
<dbReference type="EMBL" id="RCHD01000013">
    <property type="protein sequence ID" value="RLL35846.1"/>
    <property type="molecule type" value="Genomic_DNA"/>
</dbReference>
<feature type="transmembrane region" description="Helical" evidence="5">
    <location>
        <begin position="6"/>
        <end position="23"/>
    </location>
</feature>
<sequence length="385" mass="44309">MILHKYQIILVSLFLFPILAILFGDINIGGANLQFFFSASSLVIALLYLCKWGCFNRNLYIVPLIFSLLITIPLYNGRFGLIQIFYVISPLLYFFVGAYSNINLDFMEKFKEYLKFLIGFICLLGLLSLLIDYSQINSRPVSIYLSLIGMIALILFNDFKYRVLSIFLILFILLSGARGALFAGLLPLAFSYINKSLSFKISALMYFLIISILLVFNEKFLSLIFSIDTLRERTFYDGIYSYEKILNFDFNSSGREVAWPIYWDHIFKRSTDIFHTLIGEGPGATSKFGIEILGDRWAHPHNELIRILIDYGLLGLISFILFWVGLSYQIFKNNNKNILRMYTSIMIFLIIISMTDNPLMYPLYFGNLVLFLAGLSLSISRNSKI</sequence>
<gene>
    <name evidence="7" type="ORF">D9K80_07225</name>
</gene>
<dbReference type="GO" id="GO:0016020">
    <property type="term" value="C:membrane"/>
    <property type="evidence" value="ECO:0007669"/>
    <property type="project" value="UniProtKB-SubCell"/>
</dbReference>
<feature type="domain" description="O-antigen ligase-related" evidence="6">
    <location>
        <begin position="164"/>
        <end position="320"/>
    </location>
</feature>
<proteinExistence type="predicted"/>
<feature type="transmembrane region" description="Helical" evidence="5">
    <location>
        <begin position="35"/>
        <end position="54"/>
    </location>
</feature>
<feature type="transmembrane region" description="Helical" evidence="5">
    <location>
        <begin position="114"/>
        <end position="134"/>
    </location>
</feature>
<comment type="subcellular location">
    <subcellularLocation>
        <location evidence="1">Membrane</location>
        <topology evidence="1">Multi-pass membrane protein</topology>
    </subcellularLocation>
</comment>
<keyword evidence="4 5" id="KW-0472">Membrane</keyword>
<dbReference type="AlphaFoldDB" id="A0A498DCW8"/>
<keyword evidence="3 5" id="KW-1133">Transmembrane helix</keyword>
<evidence type="ECO:0000256" key="5">
    <source>
        <dbReference type="SAM" id="Phobius"/>
    </source>
</evidence>